<dbReference type="PANTHER" id="PTHR47338">
    <property type="entry name" value="ZN(II)2CYS6 TRANSCRIPTION FACTOR (EUROFUNG)-RELATED"/>
    <property type="match status" value="1"/>
</dbReference>
<dbReference type="PROSITE" id="PS50048">
    <property type="entry name" value="ZN2_CY6_FUNGAL_2"/>
    <property type="match status" value="1"/>
</dbReference>
<evidence type="ECO:0000256" key="2">
    <source>
        <dbReference type="ARBA" id="ARBA00022723"/>
    </source>
</evidence>
<organism evidence="8 9">
    <name type="scientific">Macrophomina phaseolina</name>
    <dbReference type="NCBI Taxonomy" id="35725"/>
    <lineage>
        <taxon>Eukaryota</taxon>
        <taxon>Fungi</taxon>
        <taxon>Dikarya</taxon>
        <taxon>Ascomycota</taxon>
        <taxon>Pezizomycotina</taxon>
        <taxon>Dothideomycetes</taxon>
        <taxon>Dothideomycetes incertae sedis</taxon>
        <taxon>Botryosphaeriales</taxon>
        <taxon>Botryosphaeriaceae</taxon>
        <taxon>Macrophomina</taxon>
    </lineage>
</organism>
<feature type="domain" description="Zn(2)-C6 fungal-type" evidence="7">
    <location>
        <begin position="6"/>
        <end position="38"/>
    </location>
</feature>
<evidence type="ECO:0000259" key="7">
    <source>
        <dbReference type="PROSITE" id="PS50048"/>
    </source>
</evidence>
<evidence type="ECO:0000256" key="3">
    <source>
        <dbReference type="ARBA" id="ARBA00023015"/>
    </source>
</evidence>
<dbReference type="InterPro" id="IPR036864">
    <property type="entry name" value="Zn2-C6_fun-type_DNA-bd_sf"/>
</dbReference>
<dbReference type="SMART" id="SM00066">
    <property type="entry name" value="GAL4"/>
    <property type="match status" value="1"/>
</dbReference>
<evidence type="ECO:0000313" key="9">
    <source>
        <dbReference type="Proteomes" id="UP000774617"/>
    </source>
</evidence>
<protein>
    <submittedName>
        <fullName evidence="8">Fungal-specific transcription factor domain-containing protein</fullName>
    </submittedName>
</protein>
<feature type="compositionally biased region" description="Low complexity" evidence="6">
    <location>
        <begin position="83"/>
        <end position="93"/>
    </location>
</feature>
<keyword evidence="9" id="KW-1185">Reference proteome</keyword>
<feature type="region of interest" description="Disordered" evidence="6">
    <location>
        <begin position="377"/>
        <end position="418"/>
    </location>
</feature>
<dbReference type="Pfam" id="PF04082">
    <property type="entry name" value="Fungal_trans"/>
    <property type="match status" value="1"/>
</dbReference>
<keyword evidence="5" id="KW-0539">Nucleus</keyword>
<dbReference type="Pfam" id="PF00172">
    <property type="entry name" value="Zn_clus"/>
    <property type="match status" value="1"/>
</dbReference>
<dbReference type="PROSITE" id="PS00463">
    <property type="entry name" value="ZN2_CY6_FUNGAL_1"/>
    <property type="match status" value="1"/>
</dbReference>
<keyword evidence="2" id="KW-0479">Metal-binding</keyword>
<evidence type="ECO:0000256" key="1">
    <source>
        <dbReference type="ARBA" id="ARBA00004123"/>
    </source>
</evidence>
<dbReference type="PANTHER" id="PTHR47338:SF5">
    <property type="entry name" value="ZN(II)2CYS6 TRANSCRIPTION FACTOR (EUROFUNG)"/>
    <property type="match status" value="1"/>
</dbReference>
<evidence type="ECO:0000256" key="5">
    <source>
        <dbReference type="ARBA" id="ARBA00023242"/>
    </source>
</evidence>
<comment type="subcellular location">
    <subcellularLocation>
        <location evidence="1">Nucleus</location>
    </subcellularLocation>
</comment>
<feature type="region of interest" description="Disordered" evidence="6">
    <location>
        <begin position="731"/>
        <end position="759"/>
    </location>
</feature>
<accession>A0ABQ8GFZ5</accession>
<name>A0ABQ8GFZ5_9PEZI</name>
<evidence type="ECO:0000256" key="4">
    <source>
        <dbReference type="ARBA" id="ARBA00023163"/>
    </source>
</evidence>
<dbReference type="InterPro" id="IPR001138">
    <property type="entry name" value="Zn2Cys6_DnaBD"/>
</dbReference>
<feature type="region of interest" description="Disordered" evidence="6">
    <location>
        <begin position="776"/>
        <end position="865"/>
    </location>
</feature>
<dbReference type="EMBL" id="JAGTJR010000009">
    <property type="protein sequence ID" value="KAH7054566.1"/>
    <property type="molecule type" value="Genomic_DNA"/>
</dbReference>
<feature type="compositionally biased region" description="Polar residues" evidence="6">
    <location>
        <begin position="742"/>
        <end position="757"/>
    </location>
</feature>
<gene>
    <name evidence="8" type="ORF">B0J12DRAFT_739080</name>
</gene>
<dbReference type="Gene3D" id="4.10.240.10">
    <property type="entry name" value="Zn(2)-C6 fungal-type DNA-binding domain"/>
    <property type="match status" value="1"/>
</dbReference>
<evidence type="ECO:0000256" key="6">
    <source>
        <dbReference type="SAM" id="MobiDB-lite"/>
    </source>
</evidence>
<dbReference type="CDD" id="cd12148">
    <property type="entry name" value="fungal_TF_MHR"/>
    <property type="match status" value="1"/>
</dbReference>
<feature type="compositionally biased region" description="Polar residues" evidence="6">
    <location>
        <begin position="388"/>
        <end position="406"/>
    </location>
</feature>
<comment type="caution">
    <text evidence="8">The sequence shown here is derived from an EMBL/GenBank/DDBJ whole genome shotgun (WGS) entry which is preliminary data.</text>
</comment>
<dbReference type="InterPro" id="IPR050815">
    <property type="entry name" value="TF_fung"/>
</dbReference>
<reference evidence="8 9" key="1">
    <citation type="journal article" date="2021" name="Nat. Commun.">
        <title>Genetic determinants of endophytism in the Arabidopsis root mycobiome.</title>
        <authorList>
            <person name="Mesny F."/>
            <person name="Miyauchi S."/>
            <person name="Thiergart T."/>
            <person name="Pickel B."/>
            <person name="Atanasova L."/>
            <person name="Karlsson M."/>
            <person name="Huettel B."/>
            <person name="Barry K.W."/>
            <person name="Haridas S."/>
            <person name="Chen C."/>
            <person name="Bauer D."/>
            <person name="Andreopoulos W."/>
            <person name="Pangilinan J."/>
            <person name="LaButti K."/>
            <person name="Riley R."/>
            <person name="Lipzen A."/>
            <person name="Clum A."/>
            <person name="Drula E."/>
            <person name="Henrissat B."/>
            <person name="Kohler A."/>
            <person name="Grigoriev I.V."/>
            <person name="Martin F.M."/>
            <person name="Hacquard S."/>
        </authorList>
    </citation>
    <scope>NUCLEOTIDE SEQUENCE [LARGE SCALE GENOMIC DNA]</scope>
    <source>
        <strain evidence="8 9">MPI-SDFR-AT-0080</strain>
    </source>
</reference>
<dbReference type="CDD" id="cd00067">
    <property type="entry name" value="GAL4"/>
    <property type="match status" value="1"/>
</dbReference>
<dbReference type="SMART" id="SM00906">
    <property type="entry name" value="Fungal_trans"/>
    <property type="match status" value="1"/>
</dbReference>
<dbReference type="InterPro" id="IPR007219">
    <property type="entry name" value="XnlR_reg_dom"/>
</dbReference>
<dbReference type="Proteomes" id="UP000774617">
    <property type="component" value="Unassembled WGS sequence"/>
</dbReference>
<keyword evidence="4" id="KW-0804">Transcription</keyword>
<feature type="region of interest" description="Disordered" evidence="6">
    <location>
        <begin position="53"/>
        <end position="100"/>
    </location>
</feature>
<dbReference type="SUPFAM" id="SSF57701">
    <property type="entry name" value="Zn2/Cys6 DNA-binding domain"/>
    <property type="match status" value="1"/>
</dbReference>
<keyword evidence="3" id="KW-0805">Transcription regulation</keyword>
<evidence type="ECO:0000313" key="8">
    <source>
        <dbReference type="EMBL" id="KAH7054566.1"/>
    </source>
</evidence>
<sequence length="932" mass="101480">MRSSIACARCRRSKVKCVNNGVGTTCRACETTGRECTYPSPAAGAAAGVAVARRESSSQSGNPVLDRVPAGETPRRAPRPKKSSASIPGASSSNRDSPHALVDALDPTVLTPKVWTELFDIFQTHYSTDFPFLHPPTFLKPLRQTSLQSPNAGFGDSTGAPLPALSPLLLLAFLALTSRFHPQLVAYHSTSGSKQSPQIAAEYYASACRSRIAGMYGVDPGVPDLQRIQAMLMLGLHEWGSCQGSKAWVTVGIAIRGAQLLGLQFESDLDDMPLARSTAMVEEARHLGVSLHQRESAISGKGDAFIEQETRRRTFWSCFIMDRYLSSGKYRPQMLNIQDLRIQLPCSERAFLFGENVKTLMLGEEAHDVAGRAQIQHQRKTSVMLGSKSGSPNGGTPVSSDRSPITATGFGREDDEDGRWELGSDEGILSRYIKVLDLYGRIVKWSCSGGRRREQYPPWDERSTFSTLQRLHGRFKDGLPRDMTLTTANISAHITSRTSTPFVLMHIVHLLSGMILHREYIPFIPLRSPKPQGPLDPPTFPPEDYSIPEGFWEQSARELFKSARDVIDLVRICQEWGVLVETPIVGFATYTAAFTGVYAINFPWMDPQGYMCKGTQSRDPVKSETGDSPGAEAARKALEIISQMRRALHMADGWFSTLKRVHVYYIRIKKDFRRNARAMASLSSPGAESLRSLTLREGGAGGGLEEYKLLEKSLREFGSLWDENEDMEMLDAGDADERRPETGSSVPSGDAMDTSNGPDAVRQERWNAINTVAAAASQQNATNGGTTYGPGGIPISNPSPEQSKPPQLPGHSPILSPPGSASAASNTPYDRPTGFTPIQHQQQHPYGGAADPYGAHHPTYTSASPFAPASQEAWLDNLDTRFGGDDIAAFVAGTNWEDWAAMAQPSGEQGVSGWLSAVWMGAPGPPPTPGRS</sequence>
<proteinExistence type="predicted"/>